<dbReference type="PANTHER" id="PTHR43792:SF8">
    <property type="entry name" value="[RIBOSOMAL PROTEIN US5]-ALANINE N-ACETYLTRANSFERASE"/>
    <property type="match status" value="1"/>
</dbReference>
<name>A0AAW0FY20_9APHY</name>
<sequence length="182" mass="20841">MFETERLVLRPFVESDLDHLLRMWNQPEVRKGTSNDYLVPLSPTFKETLRGWVDKALLYVIITLKDSGEFVGNLTINMGSSKNRDGTLGITLLQEHWGKGYGEETLRTILDHCFKACALHRITLDVFAGNERAVNLYRKLGFVEEGRRREGVLIDGAWQDVIGMGVLDREWAELYWVKPASV</sequence>
<dbReference type="Proteomes" id="UP001385951">
    <property type="component" value="Unassembled WGS sequence"/>
</dbReference>
<dbReference type="Pfam" id="PF13302">
    <property type="entry name" value="Acetyltransf_3"/>
    <property type="match status" value="1"/>
</dbReference>
<reference evidence="5 6" key="1">
    <citation type="submission" date="2022-09" db="EMBL/GenBank/DDBJ databases">
        <authorList>
            <person name="Palmer J.M."/>
        </authorList>
    </citation>
    <scope>NUCLEOTIDE SEQUENCE [LARGE SCALE GENOMIC DNA]</scope>
    <source>
        <strain evidence="5 6">DSM 7382</strain>
    </source>
</reference>
<keyword evidence="1" id="KW-0808">Transferase</keyword>
<organism evidence="5 6">
    <name type="scientific">Cerrena zonata</name>
    <dbReference type="NCBI Taxonomy" id="2478898"/>
    <lineage>
        <taxon>Eukaryota</taxon>
        <taxon>Fungi</taxon>
        <taxon>Dikarya</taxon>
        <taxon>Basidiomycota</taxon>
        <taxon>Agaricomycotina</taxon>
        <taxon>Agaricomycetes</taxon>
        <taxon>Polyporales</taxon>
        <taxon>Cerrenaceae</taxon>
        <taxon>Cerrena</taxon>
    </lineage>
</organism>
<dbReference type="InterPro" id="IPR000182">
    <property type="entry name" value="GNAT_dom"/>
</dbReference>
<gene>
    <name evidence="5" type="ORF">QCA50_015389</name>
</gene>
<evidence type="ECO:0000256" key="1">
    <source>
        <dbReference type="ARBA" id="ARBA00022679"/>
    </source>
</evidence>
<evidence type="ECO:0000313" key="5">
    <source>
        <dbReference type="EMBL" id="KAK7681655.1"/>
    </source>
</evidence>
<dbReference type="InterPro" id="IPR051531">
    <property type="entry name" value="N-acetyltransferase"/>
</dbReference>
<keyword evidence="6" id="KW-1185">Reference proteome</keyword>
<comment type="caution">
    <text evidence="5">The sequence shown here is derived from an EMBL/GenBank/DDBJ whole genome shotgun (WGS) entry which is preliminary data.</text>
</comment>
<dbReference type="PANTHER" id="PTHR43792">
    <property type="entry name" value="GNAT FAMILY, PUTATIVE (AFU_ORTHOLOGUE AFUA_3G00765)-RELATED-RELATED"/>
    <property type="match status" value="1"/>
</dbReference>
<protein>
    <recommendedName>
        <fullName evidence="4">N-acetyltransferase domain-containing protein</fullName>
    </recommendedName>
</protein>
<dbReference type="GO" id="GO:0016747">
    <property type="term" value="F:acyltransferase activity, transferring groups other than amino-acyl groups"/>
    <property type="evidence" value="ECO:0007669"/>
    <property type="project" value="InterPro"/>
</dbReference>
<comment type="similarity">
    <text evidence="3">Belongs to the acetyltransferase family. RimJ subfamily.</text>
</comment>
<proteinExistence type="inferred from homology"/>
<evidence type="ECO:0000256" key="2">
    <source>
        <dbReference type="ARBA" id="ARBA00023315"/>
    </source>
</evidence>
<dbReference type="AlphaFoldDB" id="A0AAW0FY20"/>
<dbReference type="SUPFAM" id="SSF55729">
    <property type="entry name" value="Acyl-CoA N-acyltransferases (Nat)"/>
    <property type="match status" value="1"/>
</dbReference>
<keyword evidence="2" id="KW-0012">Acyltransferase</keyword>
<accession>A0AAW0FY20</accession>
<dbReference type="InterPro" id="IPR016181">
    <property type="entry name" value="Acyl_CoA_acyltransferase"/>
</dbReference>
<dbReference type="PROSITE" id="PS51186">
    <property type="entry name" value="GNAT"/>
    <property type="match status" value="1"/>
</dbReference>
<evidence type="ECO:0000259" key="4">
    <source>
        <dbReference type="PROSITE" id="PS51186"/>
    </source>
</evidence>
<evidence type="ECO:0000313" key="6">
    <source>
        <dbReference type="Proteomes" id="UP001385951"/>
    </source>
</evidence>
<evidence type="ECO:0000256" key="3">
    <source>
        <dbReference type="ARBA" id="ARBA00038502"/>
    </source>
</evidence>
<dbReference type="Gene3D" id="3.40.630.30">
    <property type="match status" value="1"/>
</dbReference>
<dbReference type="EMBL" id="JASBNA010000040">
    <property type="protein sequence ID" value="KAK7681655.1"/>
    <property type="molecule type" value="Genomic_DNA"/>
</dbReference>
<feature type="domain" description="N-acetyltransferase" evidence="4">
    <location>
        <begin position="7"/>
        <end position="181"/>
    </location>
</feature>